<dbReference type="OrthoDB" id="9796652at2"/>
<dbReference type="InterPro" id="IPR020904">
    <property type="entry name" value="Sc_DH/Rdtase_CS"/>
</dbReference>
<evidence type="ECO:0000313" key="2">
    <source>
        <dbReference type="EMBL" id="KCZ64669.1"/>
    </source>
</evidence>
<dbReference type="Pfam" id="PF13561">
    <property type="entry name" value="adh_short_C2"/>
    <property type="match status" value="1"/>
</dbReference>
<dbReference type="AlphaFoldDB" id="A0A059E9Q7"/>
<proteinExistence type="inferred from homology"/>
<dbReference type="PROSITE" id="PS00061">
    <property type="entry name" value="ADH_SHORT"/>
    <property type="match status" value="1"/>
</dbReference>
<dbReference type="eggNOG" id="COG1028">
    <property type="taxonomic scope" value="Bacteria"/>
</dbReference>
<evidence type="ECO:0000256" key="1">
    <source>
        <dbReference type="ARBA" id="ARBA00006484"/>
    </source>
</evidence>
<accession>A0A059E9Q7</accession>
<evidence type="ECO:0000313" key="3">
    <source>
        <dbReference type="Proteomes" id="UP000024547"/>
    </source>
</evidence>
<dbReference type="PANTHER" id="PTHR42760:SF132">
    <property type="entry name" value="SHORT-CHAIN DEHYDROGENASE_REDUCTASE FAMILY PROTEIN"/>
    <property type="match status" value="1"/>
</dbReference>
<dbReference type="EMBL" id="AWFH01000002">
    <property type="protein sequence ID" value="KCZ64669.1"/>
    <property type="molecule type" value="Genomic_DNA"/>
</dbReference>
<dbReference type="RefSeq" id="WP_035548578.1">
    <property type="nucleotide sequence ID" value="NZ_AWFH01000002.1"/>
</dbReference>
<comment type="caution">
    <text evidence="2">The sequence shown here is derived from an EMBL/GenBank/DDBJ whole genome shotgun (WGS) entry which is preliminary data.</text>
</comment>
<evidence type="ECO:0008006" key="4">
    <source>
        <dbReference type="Google" id="ProtNLM"/>
    </source>
</evidence>
<dbReference type="PANTHER" id="PTHR42760">
    <property type="entry name" value="SHORT-CHAIN DEHYDROGENASES/REDUCTASES FAMILY MEMBER"/>
    <property type="match status" value="1"/>
</dbReference>
<sequence length="245" mass="26062">MDYTIDFKGKTALIVGGTSGIGNATAQAFRSKGADVFVWGTRATAKDYETEPTSDLEGLHYECMDVSQPERVAAYVPPFAKLDILVLCQGLVLYGRKEFEIDGFRRVLDVNLTSLMSCATKFRDMLASTSGSLIIVSSSAAFHATRGNPAYNASKAGALGLTRTLGQAWAADGLRVNGIAPGFVPTRMTRVTTENESRSEAAKSNIPLGRFGTPEEMAAIALFLASPLSGYMVGQTLLADGGMLL</sequence>
<dbReference type="PRINTS" id="PR00081">
    <property type="entry name" value="GDHRDH"/>
</dbReference>
<dbReference type="STRING" id="1280948.HY36_12550"/>
<dbReference type="SUPFAM" id="SSF51735">
    <property type="entry name" value="NAD(P)-binding Rossmann-fold domains"/>
    <property type="match status" value="1"/>
</dbReference>
<reference evidence="2 3" key="1">
    <citation type="journal article" date="2014" name="Antonie Van Leeuwenhoek">
        <title>Hyphomonas beringensis sp. nov. and Hyphomonas chukchiensis sp. nov., isolated from surface seawater of the Bering Sea and Chukchi Sea.</title>
        <authorList>
            <person name="Li C."/>
            <person name="Lai Q."/>
            <person name="Li G."/>
            <person name="Dong C."/>
            <person name="Wang J."/>
            <person name="Liao Y."/>
            <person name="Shao Z."/>
        </authorList>
    </citation>
    <scope>NUCLEOTIDE SEQUENCE [LARGE SCALE GENOMIC DNA]</scope>
    <source>
        <strain evidence="2 3">22II1-22F38</strain>
    </source>
</reference>
<gene>
    <name evidence="2" type="ORF">HY36_12550</name>
</gene>
<dbReference type="GO" id="GO:0016616">
    <property type="term" value="F:oxidoreductase activity, acting on the CH-OH group of donors, NAD or NADP as acceptor"/>
    <property type="evidence" value="ECO:0007669"/>
    <property type="project" value="TreeGrafter"/>
</dbReference>
<dbReference type="PATRIC" id="fig|1280948.3.peg.748"/>
<dbReference type="PRINTS" id="PR00080">
    <property type="entry name" value="SDRFAMILY"/>
</dbReference>
<dbReference type="InterPro" id="IPR036291">
    <property type="entry name" value="NAD(P)-bd_dom_sf"/>
</dbReference>
<dbReference type="Gene3D" id="3.40.50.720">
    <property type="entry name" value="NAD(P)-binding Rossmann-like Domain"/>
    <property type="match status" value="1"/>
</dbReference>
<keyword evidence="3" id="KW-1185">Reference proteome</keyword>
<dbReference type="Proteomes" id="UP000024547">
    <property type="component" value="Unassembled WGS sequence"/>
</dbReference>
<name>A0A059E9Q7_9PROT</name>
<protein>
    <recommendedName>
        <fullName evidence="4">3-oxoacyl-ACP reductase</fullName>
    </recommendedName>
</protein>
<dbReference type="FunFam" id="3.40.50.720:FF:000084">
    <property type="entry name" value="Short-chain dehydrogenase reductase"/>
    <property type="match status" value="1"/>
</dbReference>
<organism evidence="2 3">
    <name type="scientific">Hyphomonas atlantica</name>
    <dbReference type="NCBI Taxonomy" id="1280948"/>
    <lineage>
        <taxon>Bacteria</taxon>
        <taxon>Pseudomonadati</taxon>
        <taxon>Pseudomonadota</taxon>
        <taxon>Alphaproteobacteria</taxon>
        <taxon>Hyphomonadales</taxon>
        <taxon>Hyphomonadaceae</taxon>
        <taxon>Hyphomonas</taxon>
    </lineage>
</organism>
<dbReference type="InterPro" id="IPR002347">
    <property type="entry name" value="SDR_fam"/>
</dbReference>
<comment type="similarity">
    <text evidence="1">Belongs to the short-chain dehydrogenases/reductases (SDR) family.</text>
</comment>
<dbReference type="CDD" id="cd05233">
    <property type="entry name" value="SDR_c"/>
    <property type="match status" value="1"/>
</dbReference>